<dbReference type="EMBL" id="JAUSUA010000004">
    <property type="protein sequence ID" value="MDQ0207900.1"/>
    <property type="molecule type" value="Genomic_DNA"/>
</dbReference>
<keyword evidence="1" id="KW-0812">Transmembrane</keyword>
<protein>
    <submittedName>
        <fullName evidence="2">Membrane protein</fullName>
    </submittedName>
</protein>
<gene>
    <name evidence="2" type="ORF">J2S05_002709</name>
</gene>
<accession>A0ABT9YK78</accession>
<evidence type="ECO:0000313" key="2">
    <source>
        <dbReference type="EMBL" id="MDQ0207900.1"/>
    </source>
</evidence>
<dbReference type="Proteomes" id="UP001225034">
    <property type="component" value="Unassembled WGS sequence"/>
</dbReference>
<feature type="transmembrane region" description="Helical" evidence="1">
    <location>
        <begin position="7"/>
        <end position="23"/>
    </location>
</feature>
<evidence type="ECO:0000256" key="1">
    <source>
        <dbReference type="SAM" id="Phobius"/>
    </source>
</evidence>
<name>A0ABT9YK78_9BACI</name>
<organism evidence="2 3">
    <name type="scientific">Alkalicoccobacillus murimartini</name>
    <dbReference type="NCBI Taxonomy" id="171685"/>
    <lineage>
        <taxon>Bacteria</taxon>
        <taxon>Bacillati</taxon>
        <taxon>Bacillota</taxon>
        <taxon>Bacilli</taxon>
        <taxon>Bacillales</taxon>
        <taxon>Bacillaceae</taxon>
        <taxon>Alkalicoccobacillus</taxon>
    </lineage>
</organism>
<keyword evidence="1" id="KW-0472">Membrane</keyword>
<keyword evidence="3" id="KW-1185">Reference proteome</keyword>
<proteinExistence type="predicted"/>
<reference evidence="2 3" key="1">
    <citation type="submission" date="2023-07" db="EMBL/GenBank/DDBJ databases">
        <title>Genomic Encyclopedia of Type Strains, Phase IV (KMG-IV): sequencing the most valuable type-strain genomes for metagenomic binning, comparative biology and taxonomic classification.</title>
        <authorList>
            <person name="Goeker M."/>
        </authorList>
    </citation>
    <scope>NUCLEOTIDE SEQUENCE [LARGE SCALE GENOMIC DNA]</scope>
    <source>
        <strain evidence="2 3">DSM 19154</strain>
    </source>
</reference>
<evidence type="ECO:0000313" key="3">
    <source>
        <dbReference type="Proteomes" id="UP001225034"/>
    </source>
</evidence>
<keyword evidence="1" id="KW-1133">Transmembrane helix</keyword>
<feature type="transmembrane region" description="Helical" evidence="1">
    <location>
        <begin position="29"/>
        <end position="46"/>
    </location>
</feature>
<comment type="caution">
    <text evidence="2">The sequence shown here is derived from an EMBL/GenBank/DDBJ whole genome shotgun (WGS) entry which is preliminary data.</text>
</comment>
<sequence>MTKIQWSQIVAIIILISFMYYSLQTGERTLILFIPIAAINILLWILRQRERRKLRNRDTHKQSDE</sequence>